<name>X0UXF1_9ZZZZ</name>
<organism evidence="2">
    <name type="scientific">marine sediment metagenome</name>
    <dbReference type="NCBI Taxonomy" id="412755"/>
    <lineage>
        <taxon>unclassified sequences</taxon>
        <taxon>metagenomes</taxon>
        <taxon>ecological metagenomes</taxon>
    </lineage>
</organism>
<sequence length="194" mass="21406">ISNYPKAISIGIRLIDGIVNELYRHEELTAIYTYKALYNTTNAKLDKTAHSIARFIQKAGFKAYPIPASQIVKPRKLEGAISHKLVANLAGLGWIGKSCLLISPGYGPRIRYATVLTNAPLTTGESIDNRCGDCRECVDICPVEAFTGVPFNPKEPRSVRFKAHSCKNYTDKREKTFGEGNCGLCVYACPYGKK</sequence>
<feature type="non-terminal residue" evidence="2">
    <location>
        <position position="1"/>
    </location>
</feature>
<feature type="domain" description="4Fe-4S ferredoxin-type" evidence="1">
    <location>
        <begin position="123"/>
        <end position="151"/>
    </location>
</feature>
<dbReference type="PANTHER" id="PTHR42827">
    <property type="entry name" value="IRON-SULFUR CLUSTER-BINDING PROTEIN-RELATED"/>
    <property type="match status" value="1"/>
</dbReference>
<dbReference type="InterPro" id="IPR017900">
    <property type="entry name" value="4Fe4S_Fe_S_CS"/>
</dbReference>
<dbReference type="Pfam" id="PF13484">
    <property type="entry name" value="Fer4_16"/>
    <property type="match status" value="1"/>
</dbReference>
<dbReference type="InterPro" id="IPR017896">
    <property type="entry name" value="4Fe4S_Fe-S-bd"/>
</dbReference>
<accession>X0UXF1</accession>
<dbReference type="PROSITE" id="PS00198">
    <property type="entry name" value="4FE4S_FER_1"/>
    <property type="match status" value="1"/>
</dbReference>
<gene>
    <name evidence="2" type="ORF">S01H1_40993</name>
</gene>
<protein>
    <recommendedName>
        <fullName evidence="1">4Fe-4S ferredoxin-type domain-containing protein</fullName>
    </recommendedName>
</protein>
<comment type="caution">
    <text evidence="2">The sequence shown here is derived from an EMBL/GenBank/DDBJ whole genome shotgun (WGS) entry which is preliminary data.</text>
</comment>
<evidence type="ECO:0000259" key="1">
    <source>
        <dbReference type="PROSITE" id="PS51379"/>
    </source>
</evidence>
<reference evidence="2" key="1">
    <citation type="journal article" date="2014" name="Front. Microbiol.">
        <title>High frequency of phylogenetically diverse reductive dehalogenase-homologous genes in deep subseafloor sedimentary metagenomes.</title>
        <authorList>
            <person name="Kawai M."/>
            <person name="Futagami T."/>
            <person name="Toyoda A."/>
            <person name="Takaki Y."/>
            <person name="Nishi S."/>
            <person name="Hori S."/>
            <person name="Arai W."/>
            <person name="Tsubouchi T."/>
            <person name="Morono Y."/>
            <person name="Uchiyama I."/>
            <person name="Ito T."/>
            <person name="Fujiyama A."/>
            <person name="Inagaki F."/>
            <person name="Takami H."/>
        </authorList>
    </citation>
    <scope>NUCLEOTIDE SEQUENCE</scope>
    <source>
        <strain evidence="2">Expedition CK06-06</strain>
    </source>
</reference>
<dbReference type="AlphaFoldDB" id="X0UXF1"/>
<proteinExistence type="predicted"/>
<dbReference type="PROSITE" id="PS51379">
    <property type="entry name" value="4FE4S_FER_2"/>
    <property type="match status" value="1"/>
</dbReference>
<dbReference type="Gene3D" id="3.30.70.20">
    <property type="match status" value="1"/>
</dbReference>
<evidence type="ECO:0000313" key="2">
    <source>
        <dbReference type="EMBL" id="GAG10440.1"/>
    </source>
</evidence>
<dbReference type="EMBL" id="BARS01025980">
    <property type="protein sequence ID" value="GAG10440.1"/>
    <property type="molecule type" value="Genomic_DNA"/>
</dbReference>
<dbReference type="SUPFAM" id="SSF46548">
    <property type="entry name" value="alpha-helical ferredoxin"/>
    <property type="match status" value="1"/>
</dbReference>
<dbReference type="PANTHER" id="PTHR42827:SF1">
    <property type="entry name" value="IRON-SULFUR CLUSTER-BINDING PROTEIN"/>
    <property type="match status" value="1"/>
</dbReference>